<feature type="domain" description="FAD/NAD(P)-binding" evidence="9">
    <location>
        <begin position="6"/>
        <end position="325"/>
    </location>
</feature>
<keyword evidence="8" id="KW-1133">Transmembrane helix</keyword>
<evidence type="ECO:0000256" key="2">
    <source>
        <dbReference type="ARBA" id="ARBA00012637"/>
    </source>
</evidence>
<dbReference type="PANTHER" id="PTHR43706:SF47">
    <property type="entry name" value="EXTERNAL NADH-UBIQUINONE OXIDOREDUCTASE 1, MITOCHONDRIAL-RELATED"/>
    <property type="match status" value="1"/>
</dbReference>
<comment type="similarity">
    <text evidence="1">Belongs to the NADH dehydrogenase family.</text>
</comment>
<sequence>MNQKKKIVVLGGGYGGVLTAKKLAKKLKKEKDVEITLIDKKPYHTLLTELHEVAANRVSEDSIKIDLKKIFAKRNVDVVLDEITDLDFDNKVLKSEGNSYKYDYLVIGTGCQPTYFGIPGAKEYTRKLWSYEDAVQLKEHILHMFREAVKEPNKEKRQKMLTFVVVGGGFTGIEMIGELGEWKDRLCKDFAVDREEVKLYVVDAMPKILPIFPDKIINKVEKRLKKLDVQVVTNAGITEVSKNSVTLGDKGTIKTNTVIWAAGIEGSDIVGKMDIEQKGRKRIVTNDKLQALEYENVYVVGDNIFYIPEGEERPVPQMVENAESSAPIIAHNICSDIKGGEKKSYKPEFHGAMVCVGGRYAVAHLGKPGKFFGLPSFFAAFVKHFINLVYFVQVAGFNKCWSYIMHEFFHIKDKRSFVGGHFSKASPNFWLVPLRIFVGYKWLAEGIEKLEKIIHDPSKIFLIPAPPAVDGTTAATAAAKVTEKVVEATTSASTAVAGGATEAVSQYGAALPVPGFIENIVKWSMDAFFYNGEGGYTFMAKLFQTGMVIGEIVVGLLLIAGLFTALASIISLAMGMMIWSSGMAPTEMLWYMGAAIALIGGSGSTFGLDYYVLPVLKKWWKNIGFVRKSYLYVD</sequence>
<feature type="transmembrane region" description="Helical" evidence="8">
    <location>
        <begin position="548"/>
        <end position="578"/>
    </location>
</feature>
<evidence type="ECO:0000313" key="10">
    <source>
        <dbReference type="EMBL" id="MCM1991669.1"/>
    </source>
</evidence>
<dbReference type="SUPFAM" id="SSF51905">
    <property type="entry name" value="FAD/NAD(P)-binding domain"/>
    <property type="match status" value="2"/>
</dbReference>
<keyword evidence="4" id="KW-0274">FAD</keyword>
<evidence type="ECO:0000256" key="4">
    <source>
        <dbReference type="ARBA" id="ARBA00022827"/>
    </source>
</evidence>
<keyword evidence="11" id="KW-1185">Reference proteome</keyword>
<proteinExistence type="inferred from homology"/>
<comment type="caution">
    <text evidence="10">The sequence shown here is derived from an EMBL/GenBank/DDBJ whole genome shotgun (WGS) entry which is preliminary data.</text>
</comment>
<dbReference type="GO" id="GO:0050136">
    <property type="term" value="F:NADH dehydrogenase (quinone) (non-electrogenic) activity"/>
    <property type="evidence" value="ECO:0007669"/>
    <property type="project" value="UniProtKB-EC"/>
</dbReference>
<dbReference type="EC" id="1.6.5.9" evidence="2"/>
<dbReference type="EMBL" id="JAGSOJ010000004">
    <property type="protein sequence ID" value="MCM1991669.1"/>
    <property type="molecule type" value="Genomic_DNA"/>
</dbReference>
<dbReference type="Pfam" id="PF07992">
    <property type="entry name" value="Pyr_redox_2"/>
    <property type="match status" value="1"/>
</dbReference>
<reference evidence="10" key="1">
    <citation type="journal article" date="2021" name="mSystems">
        <title>Bacteria and Archaea Synergistically Convert Glycine Betaine to Biogenic Methane in the Formosa Cold Seep of the South China Sea.</title>
        <authorList>
            <person name="Li L."/>
            <person name="Zhang W."/>
            <person name="Zhang S."/>
            <person name="Song L."/>
            <person name="Sun Q."/>
            <person name="Zhang H."/>
            <person name="Xiang H."/>
            <person name="Dong X."/>
        </authorList>
    </citation>
    <scope>NUCLEOTIDE SEQUENCE</scope>
    <source>
        <strain evidence="10">ZWT</strain>
    </source>
</reference>
<evidence type="ECO:0000256" key="6">
    <source>
        <dbReference type="ARBA" id="ARBA00023027"/>
    </source>
</evidence>
<keyword evidence="5" id="KW-0560">Oxidoreductase</keyword>
<dbReference type="InterPro" id="IPR023753">
    <property type="entry name" value="FAD/NAD-binding_dom"/>
</dbReference>
<dbReference type="Proteomes" id="UP001056429">
    <property type="component" value="Unassembled WGS sequence"/>
</dbReference>
<dbReference type="PANTHER" id="PTHR43706">
    <property type="entry name" value="NADH DEHYDROGENASE"/>
    <property type="match status" value="1"/>
</dbReference>
<dbReference type="RefSeq" id="WP_250860812.1">
    <property type="nucleotide sequence ID" value="NZ_JAGSOJ010000004.1"/>
</dbReference>
<dbReference type="AlphaFoldDB" id="A0A9J6P794"/>
<evidence type="ECO:0000256" key="5">
    <source>
        <dbReference type="ARBA" id="ARBA00023002"/>
    </source>
</evidence>
<keyword evidence="8" id="KW-0472">Membrane</keyword>
<evidence type="ECO:0000256" key="7">
    <source>
        <dbReference type="ARBA" id="ARBA00047599"/>
    </source>
</evidence>
<comment type="catalytic activity">
    <reaction evidence="7">
        <text>a quinone + NADH + H(+) = a quinol + NAD(+)</text>
        <dbReference type="Rhea" id="RHEA:46160"/>
        <dbReference type="ChEBI" id="CHEBI:15378"/>
        <dbReference type="ChEBI" id="CHEBI:24646"/>
        <dbReference type="ChEBI" id="CHEBI:57540"/>
        <dbReference type="ChEBI" id="CHEBI:57945"/>
        <dbReference type="ChEBI" id="CHEBI:132124"/>
        <dbReference type="EC" id="1.6.5.9"/>
    </reaction>
</comment>
<name>A0A9J6P794_9CLOT</name>
<keyword evidence="3" id="KW-0285">Flavoprotein</keyword>
<reference evidence="10" key="2">
    <citation type="submission" date="2021-04" db="EMBL/GenBank/DDBJ databases">
        <authorList>
            <person name="Dong X."/>
        </authorList>
    </citation>
    <scope>NUCLEOTIDE SEQUENCE</scope>
    <source>
        <strain evidence="10">ZWT</strain>
    </source>
</reference>
<evidence type="ECO:0000256" key="1">
    <source>
        <dbReference type="ARBA" id="ARBA00005272"/>
    </source>
</evidence>
<accession>A0A9J6P794</accession>
<dbReference type="InterPro" id="IPR045024">
    <property type="entry name" value="NDH-2"/>
</dbReference>
<organism evidence="10 11">
    <name type="scientific">Oceanirhabdus seepicola</name>
    <dbReference type="NCBI Taxonomy" id="2828781"/>
    <lineage>
        <taxon>Bacteria</taxon>
        <taxon>Bacillati</taxon>
        <taxon>Bacillota</taxon>
        <taxon>Clostridia</taxon>
        <taxon>Eubacteriales</taxon>
        <taxon>Clostridiaceae</taxon>
        <taxon>Oceanirhabdus</taxon>
    </lineage>
</organism>
<evidence type="ECO:0000259" key="9">
    <source>
        <dbReference type="Pfam" id="PF07992"/>
    </source>
</evidence>
<evidence type="ECO:0000256" key="8">
    <source>
        <dbReference type="SAM" id="Phobius"/>
    </source>
</evidence>
<feature type="transmembrane region" description="Helical" evidence="8">
    <location>
        <begin position="590"/>
        <end position="613"/>
    </location>
</feature>
<dbReference type="PRINTS" id="PR00411">
    <property type="entry name" value="PNDRDTASEI"/>
</dbReference>
<dbReference type="InterPro" id="IPR036188">
    <property type="entry name" value="FAD/NAD-bd_sf"/>
</dbReference>
<dbReference type="Gene3D" id="3.50.50.100">
    <property type="match status" value="1"/>
</dbReference>
<dbReference type="PRINTS" id="PR00368">
    <property type="entry name" value="FADPNR"/>
</dbReference>
<protein>
    <recommendedName>
        <fullName evidence="2">NADH:ubiquinone reductase (non-electrogenic)</fullName>
        <ecNumber evidence="2">1.6.5.9</ecNumber>
    </recommendedName>
</protein>
<keyword evidence="6" id="KW-0520">NAD</keyword>
<evidence type="ECO:0000256" key="3">
    <source>
        <dbReference type="ARBA" id="ARBA00022630"/>
    </source>
</evidence>
<gene>
    <name evidence="10" type="ORF">KDK92_18180</name>
</gene>
<evidence type="ECO:0000313" key="11">
    <source>
        <dbReference type="Proteomes" id="UP001056429"/>
    </source>
</evidence>
<keyword evidence="8" id="KW-0812">Transmembrane</keyword>